<sequence length="253" mass="28796">MSSPIVFYDIPGKHPKYNAWSPNTWKTRYALAFKGLPFKTEYVEYPDIEALCKKIGAKPTDTKKDGSPHYTFPVIYDPNTKTVVEDSLNIARYLDKTYPDTPRLFPDNTHVLQNAFLAASGSAVMMPLFTVVILATCNNLNPRSEEYFRRTREVSFSKALEDFVPAGEEGAKRWKEVEEGFDKIASWFTDSDQSGPFVMGNIPSYADVDLASRLIWAKVVLGEDSEGWGKIKQWSGGRWEQHLKLMEKYENLA</sequence>
<dbReference type="GO" id="GO:0006749">
    <property type="term" value="P:glutathione metabolic process"/>
    <property type="evidence" value="ECO:0007669"/>
    <property type="project" value="TreeGrafter"/>
</dbReference>
<name>A0AAW0GM69_9APHY</name>
<dbReference type="PROSITE" id="PS50404">
    <property type="entry name" value="GST_NTER"/>
    <property type="match status" value="1"/>
</dbReference>
<accession>A0AAW0GM69</accession>
<dbReference type="GO" id="GO:0006559">
    <property type="term" value="P:L-phenylalanine catabolic process"/>
    <property type="evidence" value="ECO:0007669"/>
    <property type="project" value="TreeGrafter"/>
</dbReference>
<dbReference type="InterPro" id="IPR036249">
    <property type="entry name" value="Thioredoxin-like_sf"/>
</dbReference>
<dbReference type="Pfam" id="PF13409">
    <property type="entry name" value="GST_N_2"/>
    <property type="match status" value="1"/>
</dbReference>
<reference evidence="2 3" key="1">
    <citation type="submission" date="2022-09" db="EMBL/GenBank/DDBJ databases">
        <authorList>
            <person name="Palmer J.M."/>
        </authorList>
    </citation>
    <scope>NUCLEOTIDE SEQUENCE [LARGE SCALE GENOMIC DNA]</scope>
    <source>
        <strain evidence="2 3">DSM 7382</strain>
    </source>
</reference>
<dbReference type="SUPFAM" id="SSF47616">
    <property type="entry name" value="GST C-terminal domain-like"/>
    <property type="match status" value="1"/>
</dbReference>
<dbReference type="Proteomes" id="UP001385951">
    <property type="component" value="Unassembled WGS sequence"/>
</dbReference>
<feature type="domain" description="GST N-terminal" evidence="1">
    <location>
        <begin position="11"/>
        <end position="102"/>
    </location>
</feature>
<dbReference type="InterPro" id="IPR054416">
    <property type="entry name" value="GST_UstS-like_C"/>
</dbReference>
<gene>
    <name evidence="2" type="ORF">QCA50_006841</name>
</gene>
<evidence type="ECO:0000313" key="2">
    <source>
        <dbReference type="EMBL" id="KAK7690190.1"/>
    </source>
</evidence>
<dbReference type="Gene3D" id="3.40.30.10">
    <property type="entry name" value="Glutaredoxin"/>
    <property type="match status" value="1"/>
</dbReference>
<evidence type="ECO:0000259" key="1">
    <source>
        <dbReference type="PROSITE" id="PS50404"/>
    </source>
</evidence>
<dbReference type="InterPro" id="IPR004045">
    <property type="entry name" value="Glutathione_S-Trfase_N"/>
</dbReference>
<dbReference type="GO" id="GO:0016034">
    <property type="term" value="F:maleylacetoacetate isomerase activity"/>
    <property type="evidence" value="ECO:0007669"/>
    <property type="project" value="TreeGrafter"/>
</dbReference>
<keyword evidence="3" id="KW-1185">Reference proteome</keyword>
<dbReference type="GO" id="GO:0004364">
    <property type="term" value="F:glutathione transferase activity"/>
    <property type="evidence" value="ECO:0007669"/>
    <property type="project" value="TreeGrafter"/>
</dbReference>
<dbReference type="AlphaFoldDB" id="A0AAW0GM69"/>
<organism evidence="2 3">
    <name type="scientific">Cerrena zonata</name>
    <dbReference type="NCBI Taxonomy" id="2478898"/>
    <lineage>
        <taxon>Eukaryota</taxon>
        <taxon>Fungi</taxon>
        <taxon>Dikarya</taxon>
        <taxon>Basidiomycota</taxon>
        <taxon>Agaricomycotina</taxon>
        <taxon>Agaricomycetes</taxon>
        <taxon>Polyporales</taxon>
        <taxon>Cerrenaceae</taxon>
        <taxon>Cerrena</taxon>
    </lineage>
</organism>
<dbReference type="Pfam" id="PF22041">
    <property type="entry name" value="GST_C_7"/>
    <property type="match status" value="1"/>
</dbReference>
<dbReference type="EMBL" id="JASBNA010000007">
    <property type="protein sequence ID" value="KAK7690190.1"/>
    <property type="molecule type" value="Genomic_DNA"/>
</dbReference>
<dbReference type="InterPro" id="IPR036282">
    <property type="entry name" value="Glutathione-S-Trfase_C_sf"/>
</dbReference>
<dbReference type="PANTHER" id="PTHR42673:SF4">
    <property type="entry name" value="MALEYLACETOACETATE ISOMERASE"/>
    <property type="match status" value="1"/>
</dbReference>
<dbReference type="Gene3D" id="1.20.1050.10">
    <property type="match status" value="1"/>
</dbReference>
<dbReference type="PANTHER" id="PTHR42673">
    <property type="entry name" value="MALEYLACETOACETATE ISOMERASE"/>
    <property type="match status" value="1"/>
</dbReference>
<evidence type="ECO:0000313" key="3">
    <source>
        <dbReference type="Proteomes" id="UP001385951"/>
    </source>
</evidence>
<protein>
    <recommendedName>
        <fullName evidence="1">GST N-terminal domain-containing protein</fullName>
    </recommendedName>
</protein>
<dbReference type="SUPFAM" id="SSF52833">
    <property type="entry name" value="Thioredoxin-like"/>
    <property type="match status" value="1"/>
</dbReference>
<comment type="caution">
    <text evidence="2">The sequence shown here is derived from an EMBL/GenBank/DDBJ whole genome shotgun (WGS) entry which is preliminary data.</text>
</comment>
<proteinExistence type="predicted"/>